<sequence>MSGKSIVRVTSHRADNNKLYYRIQCNDNTFLWVTPNSINDETNKLFVRYFYNDDHELKDIVTQTDPVDDDLFLNREDKDKPELVDIFNDFPEFEEQEHHATNYIVVNSVTKLDEKSEYMCYYHYLGETTMMSCTLTRAKNIFPRELATFLLTLAIRK</sequence>
<dbReference type="Proteomes" id="UP000001542">
    <property type="component" value="Unassembled WGS sequence"/>
</dbReference>
<keyword evidence="2" id="KW-1185">Reference proteome</keyword>
<dbReference type="EMBL" id="DS113440">
    <property type="protein sequence ID" value="EAY05790.1"/>
    <property type="molecule type" value="Genomic_DNA"/>
</dbReference>
<dbReference type="InParanoid" id="A2ENL2"/>
<proteinExistence type="predicted"/>
<dbReference type="RefSeq" id="XP_001318013.1">
    <property type="nucleotide sequence ID" value="XM_001317978.1"/>
</dbReference>
<organism evidence="1 2">
    <name type="scientific">Trichomonas vaginalis (strain ATCC PRA-98 / G3)</name>
    <dbReference type="NCBI Taxonomy" id="412133"/>
    <lineage>
        <taxon>Eukaryota</taxon>
        <taxon>Metamonada</taxon>
        <taxon>Parabasalia</taxon>
        <taxon>Trichomonadida</taxon>
        <taxon>Trichomonadidae</taxon>
        <taxon>Trichomonas</taxon>
    </lineage>
</organism>
<dbReference type="AlphaFoldDB" id="A2ENL2"/>
<dbReference type="VEuPathDB" id="TrichDB:TVAGG3_0732880"/>
<protein>
    <submittedName>
        <fullName evidence="1">Uncharacterized protein</fullName>
    </submittedName>
</protein>
<reference evidence="1" key="1">
    <citation type="submission" date="2006-10" db="EMBL/GenBank/DDBJ databases">
        <authorList>
            <person name="Amadeo P."/>
            <person name="Zhao Q."/>
            <person name="Wortman J."/>
            <person name="Fraser-Liggett C."/>
            <person name="Carlton J."/>
        </authorList>
    </citation>
    <scope>NUCLEOTIDE SEQUENCE</scope>
    <source>
        <strain evidence="1">G3</strain>
    </source>
</reference>
<evidence type="ECO:0000313" key="1">
    <source>
        <dbReference type="EMBL" id="EAY05790.1"/>
    </source>
</evidence>
<name>A2ENL2_TRIV3</name>
<evidence type="ECO:0000313" key="2">
    <source>
        <dbReference type="Proteomes" id="UP000001542"/>
    </source>
</evidence>
<gene>
    <name evidence="1" type="ORF">TVAG_138590</name>
</gene>
<reference evidence="1" key="2">
    <citation type="journal article" date="2007" name="Science">
        <title>Draft genome sequence of the sexually transmitted pathogen Trichomonas vaginalis.</title>
        <authorList>
            <person name="Carlton J.M."/>
            <person name="Hirt R.P."/>
            <person name="Silva J.C."/>
            <person name="Delcher A.L."/>
            <person name="Schatz M."/>
            <person name="Zhao Q."/>
            <person name="Wortman J.R."/>
            <person name="Bidwell S.L."/>
            <person name="Alsmark U.C.M."/>
            <person name="Besteiro S."/>
            <person name="Sicheritz-Ponten T."/>
            <person name="Noel C.J."/>
            <person name="Dacks J.B."/>
            <person name="Foster P.G."/>
            <person name="Simillion C."/>
            <person name="Van de Peer Y."/>
            <person name="Miranda-Saavedra D."/>
            <person name="Barton G.J."/>
            <person name="Westrop G.D."/>
            <person name="Mueller S."/>
            <person name="Dessi D."/>
            <person name="Fiori P.L."/>
            <person name="Ren Q."/>
            <person name="Paulsen I."/>
            <person name="Zhang H."/>
            <person name="Bastida-Corcuera F.D."/>
            <person name="Simoes-Barbosa A."/>
            <person name="Brown M.T."/>
            <person name="Hayes R.D."/>
            <person name="Mukherjee M."/>
            <person name="Okumura C.Y."/>
            <person name="Schneider R."/>
            <person name="Smith A.J."/>
            <person name="Vanacova S."/>
            <person name="Villalvazo M."/>
            <person name="Haas B.J."/>
            <person name="Pertea M."/>
            <person name="Feldblyum T.V."/>
            <person name="Utterback T.R."/>
            <person name="Shu C.L."/>
            <person name="Osoegawa K."/>
            <person name="de Jong P.J."/>
            <person name="Hrdy I."/>
            <person name="Horvathova L."/>
            <person name="Zubacova Z."/>
            <person name="Dolezal P."/>
            <person name="Malik S.B."/>
            <person name="Logsdon J.M. Jr."/>
            <person name="Henze K."/>
            <person name="Gupta A."/>
            <person name="Wang C.C."/>
            <person name="Dunne R.L."/>
            <person name="Upcroft J.A."/>
            <person name="Upcroft P."/>
            <person name="White O."/>
            <person name="Salzberg S.L."/>
            <person name="Tang P."/>
            <person name="Chiu C.-H."/>
            <person name="Lee Y.-S."/>
            <person name="Embley T.M."/>
            <person name="Coombs G.H."/>
            <person name="Mottram J.C."/>
            <person name="Tachezy J."/>
            <person name="Fraser-Liggett C.M."/>
            <person name="Johnson P.J."/>
        </authorList>
    </citation>
    <scope>NUCLEOTIDE SEQUENCE [LARGE SCALE GENOMIC DNA]</scope>
    <source>
        <strain evidence="1">G3</strain>
    </source>
</reference>
<dbReference type="KEGG" id="tva:4763660"/>
<dbReference type="VEuPathDB" id="TrichDB:TVAG_138590"/>
<accession>A2ENL2</accession>